<dbReference type="PANTHER" id="PTHR35399">
    <property type="entry name" value="SLR8030 PROTEIN"/>
    <property type="match status" value="1"/>
</dbReference>
<evidence type="ECO:0000313" key="1">
    <source>
        <dbReference type="EMBL" id="MCD7111872.1"/>
    </source>
</evidence>
<dbReference type="Pfam" id="PF05787">
    <property type="entry name" value="PhoX"/>
    <property type="match status" value="1"/>
</dbReference>
<dbReference type="Proteomes" id="UP001139089">
    <property type="component" value="Unassembled WGS sequence"/>
</dbReference>
<dbReference type="AlphaFoldDB" id="A0A9X1NVJ8"/>
<evidence type="ECO:0000313" key="2">
    <source>
        <dbReference type="Proteomes" id="UP001139089"/>
    </source>
</evidence>
<gene>
    <name evidence="1" type="ORF">LRX75_22860</name>
</gene>
<proteinExistence type="predicted"/>
<organism evidence="1 2">
    <name type="scientific">Rhizobium quercicola</name>
    <dbReference type="NCBI Taxonomy" id="2901226"/>
    <lineage>
        <taxon>Bacteria</taxon>
        <taxon>Pseudomonadati</taxon>
        <taxon>Pseudomonadota</taxon>
        <taxon>Alphaproteobacteria</taxon>
        <taxon>Hyphomicrobiales</taxon>
        <taxon>Rhizobiaceae</taxon>
        <taxon>Rhizobium/Agrobacterium group</taxon>
        <taxon>Rhizobium</taxon>
    </lineage>
</organism>
<dbReference type="InterPro" id="IPR008557">
    <property type="entry name" value="PhoX"/>
</dbReference>
<dbReference type="RefSeq" id="WP_231816885.1">
    <property type="nucleotide sequence ID" value="NZ_JAJOZR010000024.1"/>
</dbReference>
<accession>A0A9X1NVJ8</accession>
<dbReference type="InterPro" id="IPR006311">
    <property type="entry name" value="TAT_signal"/>
</dbReference>
<keyword evidence="2" id="KW-1185">Reference proteome</keyword>
<reference evidence="1" key="1">
    <citation type="submission" date="2021-12" db="EMBL/GenBank/DDBJ databases">
        <authorList>
            <person name="Li Y."/>
        </authorList>
    </citation>
    <scope>NUCLEOTIDE SEQUENCE</scope>
    <source>
        <strain evidence="1">DKSPLA3</strain>
    </source>
</reference>
<dbReference type="SUPFAM" id="SSF63829">
    <property type="entry name" value="Calcium-dependent phosphotriesterase"/>
    <property type="match status" value="1"/>
</dbReference>
<dbReference type="PROSITE" id="PS51318">
    <property type="entry name" value="TAT"/>
    <property type="match status" value="1"/>
</dbReference>
<dbReference type="EMBL" id="JAJOZR010000024">
    <property type="protein sequence ID" value="MCD7111872.1"/>
    <property type="molecule type" value="Genomic_DNA"/>
</dbReference>
<comment type="caution">
    <text evidence="1">The sequence shown here is derived from an EMBL/GenBank/DDBJ whole genome shotgun (WGS) entry which is preliminary data.</text>
</comment>
<dbReference type="PANTHER" id="PTHR35399:SF2">
    <property type="entry name" value="DUF839 DOMAIN-CONTAINING PROTEIN"/>
    <property type="match status" value="1"/>
</dbReference>
<sequence>MADCPSTSSPVIRDVIAARASRRSFLKGFSAVGTIAVTGSGFVGSLFAEESFAASAASTLQFTELKRVYDKDMAVAPGYTADVVARWGDPMTGSASVFDGTVPSAAEQLVRFGYNCDYIAFMPLPKGSASADHGLLCVNNEYISPNVIFPGMTEDGAGATMTREQVDFGMAAMGHSIVEVRLENGAWTMVQESTYNRRLTVETPMALSGPVAGHDLVKTRDDPDGRLVRGTNYNCGGGVTPWGTVLTCEEGASDTFGGKPEGSVIAPVLERYGFDGSDVYGRARFHDRFDMTKEPNEPNRFDWVVEIDPYDPSSTPIKRTALGRMSHEASTVVHNKDGRIVVYMGDDDYFEYTYRFVTRAAFDPAKPETATNILDDGILSVARFDDDGALHWLPLVHGQGPLTTENGFASQADVLLKTRLAADAVGATPMDRPEDMETNPVTGRVYAVMTKNKKREQDKLNPANTRPENLWGHIVELIPPGGRGRDADHAADIYEWDLFVLAGNPADAATKASFHPETSENGWFVCPDNITFDPAGRLWVATDGANDFGLPDGIYGIDTEGSARGLPKLLFTCPAGAEATGPCFTPDGKTLFVSVQHPAEDAETLDKAETLWPDFKGTLPRPSVVAIRKIDDGAVGA</sequence>
<name>A0A9X1NVJ8_9HYPH</name>
<protein>
    <submittedName>
        <fullName evidence="1">PhoX family phosphatase</fullName>
    </submittedName>
</protein>